<reference evidence="1" key="1">
    <citation type="submission" date="2024-08" db="EMBL/GenBank/DDBJ databases">
        <title>Lentilactobacillus sp. nov., isolated from tree bark.</title>
        <authorList>
            <person name="Phuengjayaem S."/>
            <person name="Tanasupawat S."/>
        </authorList>
    </citation>
    <scope>NUCLEOTIDE SEQUENCE</scope>
    <source>
        <strain evidence="1">SPB1-3</strain>
    </source>
</reference>
<protein>
    <submittedName>
        <fullName evidence="1">Uncharacterized protein</fullName>
    </submittedName>
</protein>
<evidence type="ECO:0000313" key="2">
    <source>
        <dbReference type="Proteomes" id="UP001149860"/>
    </source>
</evidence>
<accession>A0ACD5DGR6</accession>
<organism evidence="1 2">
    <name type="scientific">Lentilactobacillus terminaliae</name>
    <dbReference type="NCBI Taxonomy" id="3003483"/>
    <lineage>
        <taxon>Bacteria</taxon>
        <taxon>Bacillati</taxon>
        <taxon>Bacillota</taxon>
        <taxon>Bacilli</taxon>
        <taxon>Lactobacillales</taxon>
        <taxon>Lactobacillaceae</taxon>
        <taxon>Lentilactobacillus</taxon>
    </lineage>
</organism>
<name>A0ACD5DGR6_9LACO</name>
<keyword evidence="2" id="KW-1185">Reference proteome</keyword>
<dbReference type="Proteomes" id="UP001149860">
    <property type="component" value="Chromosome"/>
</dbReference>
<proteinExistence type="predicted"/>
<sequence>MNDEIEIIKQYESEIEDIRNKMRLCQNNPKKLQNLRAILSSTTFSLHLLTNQTIHTHATYFFDEAMMDYLFFKNKIILGTSPTRLTAYQYRYLRYLLASIRKVDRIILIEKYKTELSSRKLAIQNKKTLGYINYHLYKAINSCRVISETVRYSQNGNDSNEVMLKLRKEA</sequence>
<gene>
    <name evidence="1" type="ORF">O0236_002240</name>
</gene>
<evidence type="ECO:0000313" key="1">
    <source>
        <dbReference type="EMBL" id="XFD40155.1"/>
    </source>
</evidence>
<dbReference type="EMBL" id="CP168151">
    <property type="protein sequence ID" value="XFD40155.1"/>
    <property type="molecule type" value="Genomic_DNA"/>
</dbReference>